<protein>
    <submittedName>
        <fullName evidence="2">Uncharacterized protein</fullName>
    </submittedName>
</protein>
<sequence length="95" mass="10020">MDVPGASPLPPNGEAPSSAPGRVEFLLPGTGSFMSERRHEDSRPLADRRAEAGAPQEEDHDFGDEHTTGPTKPPIAEAETPGGEDEGYSPQTEVP</sequence>
<evidence type="ECO:0000313" key="2">
    <source>
        <dbReference type="EMBL" id="GAA4105240.1"/>
    </source>
</evidence>
<organism evidence="2 3">
    <name type="scientific">Actinomadura miaoliensis</name>
    <dbReference type="NCBI Taxonomy" id="430685"/>
    <lineage>
        <taxon>Bacteria</taxon>
        <taxon>Bacillati</taxon>
        <taxon>Actinomycetota</taxon>
        <taxon>Actinomycetes</taxon>
        <taxon>Streptosporangiales</taxon>
        <taxon>Thermomonosporaceae</taxon>
        <taxon>Actinomadura</taxon>
    </lineage>
</organism>
<evidence type="ECO:0000256" key="1">
    <source>
        <dbReference type="SAM" id="MobiDB-lite"/>
    </source>
</evidence>
<evidence type="ECO:0000313" key="3">
    <source>
        <dbReference type="Proteomes" id="UP001500683"/>
    </source>
</evidence>
<keyword evidence="3" id="KW-1185">Reference proteome</keyword>
<dbReference type="EMBL" id="BAAAZG010000081">
    <property type="protein sequence ID" value="GAA4105240.1"/>
    <property type="molecule type" value="Genomic_DNA"/>
</dbReference>
<feature type="region of interest" description="Disordered" evidence="1">
    <location>
        <begin position="1"/>
        <end position="95"/>
    </location>
</feature>
<dbReference type="Proteomes" id="UP001500683">
    <property type="component" value="Unassembled WGS sequence"/>
</dbReference>
<comment type="caution">
    <text evidence="2">The sequence shown here is derived from an EMBL/GenBank/DDBJ whole genome shotgun (WGS) entry which is preliminary data.</text>
</comment>
<accession>A0ABP7X613</accession>
<feature type="compositionally biased region" description="Basic and acidic residues" evidence="1">
    <location>
        <begin position="35"/>
        <end position="51"/>
    </location>
</feature>
<reference evidence="3" key="1">
    <citation type="journal article" date="2019" name="Int. J. Syst. Evol. Microbiol.">
        <title>The Global Catalogue of Microorganisms (GCM) 10K type strain sequencing project: providing services to taxonomists for standard genome sequencing and annotation.</title>
        <authorList>
            <consortium name="The Broad Institute Genomics Platform"/>
            <consortium name="The Broad Institute Genome Sequencing Center for Infectious Disease"/>
            <person name="Wu L."/>
            <person name="Ma J."/>
        </authorList>
    </citation>
    <scope>NUCLEOTIDE SEQUENCE [LARGE SCALE GENOMIC DNA]</scope>
    <source>
        <strain evidence="3">JCM 16702</strain>
    </source>
</reference>
<gene>
    <name evidence="2" type="ORF">GCM10022214_85210</name>
</gene>
<proteinExistence type="predicted"/>
<name>A0ABP7X613_9ACTN</name>